<proteinExistence type="predicted"/>
<evidence type="ECO:0000256" key="3">
    <source>
        <dbReference type="ARBA" id="ARBA00022989"/>
    </source>
</evidence>
<dbReference type="Pfam" id="PF08427">
    <property type="entry name" value="ARMH3_C"/>
    <property type="match status" value="1"/>
</dbReference>
<comment type="caution">
    <text evidence="7">The sequence shown here is derived from an EMBL/GenBank/DDBJ whole genome shotgun (WGS) entry which is preliminary data.</text>
</comment>
<dbReference type="InterPro" id="IPR013636">
    <property type="entry name" value="ARMH3_C"/>
</dbReference>
<dbReference type="OrthoDB" id="2012278at2759"/>
<evidence type="ECO:0000256" key="4">
    <source>
        <dbReference type="ARBA" id="ARBA00023136"/>
    </source>
</evidence>
<feature type="region of interest" description="Disordered" evidence="5">
    <location>
        <begin position="542"/>
        <end position="562"/>
    </location>
</feature>
<dbReference type="GO" id="GO:0016020">
    <property type="term" value="C:membrane"/>
    <property type="evidence" value="ECO:0007669"/>
    <property type="project" value="UniProtKB-SubCell"/>
</dbReference>
<comment type="subcellular location">
    <subcellularLocation>
        <location evidence="1">Membrane</location>
    </subcellularLocation>
</comment>
<evidence type="ECO:0000256" key="1">
    <source>
        <dbReference type="ARBA" id="ARBA00004370"/>
    </source>
</evidence>
<name>A0A8H7E1Q6_9EURO</name>
<accession>A0A8H7E1Q6</accession>
<dbReference type="InterPro" id="IPR039868">
    <property type="entry name" value="ARMD3-like"/>
</dbReference>
<gene>
    <name evidence="7" type="ORF">GJ744_010656</name>
</gene>
<evidence type="ECO:0000313" key="7">
    <source>
        <dbReference type="EMBL" id="KAF7507339.1"/>
    </source>
</evidence>
<organism evidence="7 8">
    <name type="scientific">Endocarpon pusillum</name>
    <dbReference type="NCBI Taxonomy" id="364733"/>
    <lineage>
        <taxon>Eukaryota</taxon>
        <taxon>Fungi</taxon>
        <taxon>Dikarya</taxon>
        <taxon>Ascomycota</taxon>
        <taxon>Pezizomycotina</taxon>
        <taxon>Eurotiomycetes</taxon>
        <taxon>Chaetothyriomycetidae</taxon>
        <taxon>Verrucariales</taxon>
        <taxon>Verrucariaceae</taxon>
        <taxon>Endocarpon</taxon>
    </lineage>
</organism>
<reference evidence="7" key="1">
    <citation type="submission" date="2020-02" db="EMBL/GenBank/DDBJ databases">
        <authorList>
            <person name="Palmer J.M."/>
        </authorList>
    </citation>
    <scope>NUCLEOTIDE SEQUENCE</scope>
    <source>
        <strain evidence="7">EPUS1.4</strain>
        <tissue evidence="7">Thallus</tissue>
    </source>
</reference>
<protein>
    <recommendedName>
        <fullName evidence="6">Armadillo-like helical domain-containing protein</fullName>
    </recommendedName>
</protein>
<feature type="domain" description="Armadillo-like helical" evidence="6">
    <location>
        <begin position="399"/>
        <end position="651"/>
    </location>
</feature>
<evidence type="ECO:0000259" key="6">
    <source>
        <dbReference type="SMART" id="SM01158"/>
    </source>
</evidence>
<evidence type="ECO:0000256" key="5">
    <source>
        <dbReference type="SAM" id="MobiDB-lite"/>
    </source>
</evidence>
<evidence type="ECO:0000313" key="8">
    <source>
        <dbReference type="Proteomes" id="UP000606974"/>
    </source>
</evidence>
<evidence type="ECO:0000256" key="2">
    <source>
        <dbReference type="ARBA" id="ARBA00022692"/>
    </source>
</evidence>
<dbReference type="EMBL" id="JAACFV010000070">
    <property type="protein sequence ID" value="KAF7507339.1"/>
    <property type="molecule type" value="Genomic_DNA"/>
</dbReference>
<dbReference type="AlphaFoldDB" id="A0A8H7E1Q6"/>
<dbReference type="PANTHER" id="PTHR13608">
    <property type="entry name" value="ARMADILLO-LIKE HELICAL DOMAIN-CONTAINING PROTEIN 3"/>
    <property type="match status" value="1"/>
</dbReference>
<sequence length="654" mass="73884">MEPSPLTQQTRPDYFQPKIVQLYQDLFNIRDHVPLSEGFWREFFLLPPDKTHFRRVLEPLTADDILHVQERTQLFFIRAIEEIRSETTPRNQNALENLTAFLGGVLSKKYTNPSSDAIAVLAGLDGVDRRVSDLLNGIDHLARNGNSIQLRGKAIETALALTAGAYQTGLISYLTHRDLFPALMKYVRDCDEPSYCFQPLLLLGLLGNYNKFEFQNPYQNRMEDFVNERTIQSIVRGIAHACALSRDSYIAVHDDAPEGWNLNSALVYVGLRVLAPEAKGKKAPPTEEEAKELFDALPPTEASISLPAYSFVYANKLFASMLASLSHHNSTETPFAVFLSFISYLSHHAYRSQRCLHYTLLNMLTIQILVEDTILVKRLSSDEFKIAVRLCRQRPPHPPWVTAERVPASVILDICTDTISHNLRRRLDVSLYSVTLGIILRLTTHLSRNKIRLVHHWSHIWGTLFSSFRFLTQYSTDLSNIHNIRHEVCTPLCDLIAFCLSTADAFLPNLSDYDDLFYKLIETGSPLLTKFRDAYYPVTSTSKPVPTSTTTTTTTTTISSSQPTPDSAINILISVSTHYHDLLQAQHAASKKAHQSPSAVQKIIKQGYETLNIEASEELGKWDKWREASGIWRGELKRIVRTVVADARKVVGGS</sequence>
<keyword evidence="4" id="KW-0472">Membrane</keyword>
<dbReference type="SMART" id="SM01158">
    <property type="entry name" value="DUF1741"/>
    <property type="match status" value="1"/>
</dbReference>
<dbReference type="GO" id="GO:0005829">
    <property type="term" value="C:cytosol"/>
    <property type="evidence" value="ECO:0007669"/>
    <property type="project" value="TreeGrafter"/>
</dbReference>
<dbReference type="Proteomes" id="UP000606974">
    <property type="component" value="Unassembled WGS sequence"/>
</dbReference>
<keyword evidence="2" id="KW-0812">Transmembrane</keyword>
<dbReference type="PANTHER" id="PTHR13608:SF3">
    <property type="entry name" value="ARMADILLO-LIKE HELICAL DOMAIN-CONTAINING PROTEIN 3"/>
    <property type="match status" value="1"/>
</dbReference>
<keyword evidence="3" id="KW-1133">Transmembrane helix</keyword>
<keyword evidence="8" id="KW-1185">Reference proteome</keyword>